<evidence type="ECO:0000313" key="8">
    <source>
        <dbReference type="EMBL" id="MFD1545341.1"/>
    </source>
</evidence>
<dbReference type="InterPro" id="IPR051401">
    <property type="entry name" value="GtrA_CellWall_Glycosyl"/>
</dbReference>
<sequence length="180" mass="19227">MSTTTVAVLQDEMAGSQPAEGPVGGYDERRVQVSPRAYSFAAWVRQALMPAGMARQLPAYIAIGFISTIAYLLLFAILSMIVSSVTANATAMVLTTIASTAANRRFTFEMTSRAGAVRTHVESMLVLCIALAITTVSLDLLPSATSPLTELATVILSNGLAGIVRFVLLRTWVFNPRRAS</sequence>
<keyword evidence="4 6" id="KW-1133">Transmembrane helix</keyword>
<feature type="domain" description="GtrA/DPMS transmembrane" evidence="7">
    <location>
        <begin position="60"/>
        <end position="174"/>
    </location>
</feature>
<comment type="subcellular location">
    <subcellularLocation>
        <location evidence="1">Membrane</location>
        <topology evidence="1">Multi-pass membrane protein</topology>
    </subcellularLocation>
</comment>
<dbReference type="RefSeq" id="WP_219532079.1">
    <property type="nucleotide sequence ID" value="NZ_JAHKRM010000013.1"/>
</dbReference>
<feature type="transmembrane region" description="Helical" evidence="6">
    <location>
        <begin position="151"/>
        <end position="173"/>
    </location>
</feature>
<comment type="similarity">
    <text evidence="2">Belongs to the GtrA family.</text>
</comment>
<keyword evidence="5 6" id="KW-0472">Membrane</keyword>
<dbReference type="PANTHER" id="PTHR38459:SF6">
    <property type="entry name" value="ARABINOGALACTAN BIOSYNTHESIS RECRUITING PROTEIN RV3789"/>
    <property type="match status" value="1"/>
</dbReference>
<keyword evidence="9" id="KW-1185">Reference proteome</keyword>
<proteinExistence type="inferred from homology"/>
<evidence type="ECO:0000256" key="6">
    <source>
        <dbReference type="SAM" id="Phobius"/>
    </source>
</evidence>
<comment type="caution">
    <text evidence="8">The sequence shown here is derived from an EMBL/GenBank/DDBJ whole genome shotgun (WGS) entry which is preliminary data.</text>
</comment>
<feature type="transmembrane region" description="Helical" evidence="6">
    <location>
        <begin position="57"/>
        <end position="79"/>
    </location>
</feature>
<evidence type="ECO:0000259" key="7">
    <source>
        <dbReference type="Pfam" id="PF04138"/>
    </source>
</evidence>
<dbReference type="PANTHER" id="PTHR38459">
    <property type="entry name" value="PROPHAGE BACTOPRENOL-LINKED GLUCOSE TRANSLOCASE HOMOLOG"/>
    <property type="match status" value="1"/>
</dbReference>
<evidence type="ECO:0000256" key="4">
    <source>
        <dbReference type="ARBA" id="ARBA00022989"/>
    </source>
</evidence>
<protein>
    <submittedName>
        <fullName evidence="8">GtrA family protein</fullName>
    </submittedName>
</protein>
<organism evidence="8 9">
    <name type="scientific">Nonomuraea guangzhouensis</name>
    <dbReference type="NCBI Taxonomy" id="1291555"/>
    <lineage>
        <taxon>Bacteria</taxon>
        <taxon>Bacillati</taxon>
        <taxon>Actinomycetota</taxon>
        <taxon>Actinomycetes</taxon>
        <taxon>Streptosporangiales</taxon>
        <taxon>Streptosporangiaceae</taxon>
        <taxon>Nonomuraea</taxon>
    </lineage>
</organism>
<gene>
    <name evidence="8" type="ORF">ACFSJ0_50450</name>
</gene>
<keyword evidence="3 6" id="KW-0812">Transmembrane</keyword>
<evidence type="ECO:0000256" key="3">
    <source>
        <dbReference type="ARBA" id="ARBA00022692"/>
    </source>
</evidence>
<evidence type="ECO:0000256" key="5">
    <source>
        <dbReference type="ARBA" id="ARBA00023136"/>
    </source>
</evidence>
<dbReference type="Proteomes" id="UP001597097">
    <property type="component" value="Unassembled WGS sequence"/>
</dbReference>
<dbReference type="EMBL" id="JBHUCM010000047">
    <property type="protein sequence ID" value="MFD1545341.1"/>
    <property type="molecule type" value="Genomic_DNA"/>
</dbReference>
<dbReference type="Pfam" id="PF04138">
    <property type="entry name" value="GtrA_DPMS_TM"/>
    <property type="match status" value="1"/>
</dbReference>
<feature type="transmembrane region" description="Helical" evidence="6">
    <location>
        <begin position="124"/>
        <end position="145"/>
    </location>
</feature>
<accession>A0ABW4GT87</accession>
<dbReference type="InterPro" id="IPR007267">
    <property type="entry name" value="GtrA_DPMS_TM"/>
</dbReference>
<evidence type="ECO:0000313" key="9">
    <source>
        <dbReference type="Proteomes" id="UP001597097"/>
    </source>
</evidence>
<reference evidence="9" key="1">
    <citation type="journal article" date="2019" name="Int. J. Syst. Evol. Microbiol.">
        <title>The Global Catalogue of Microorganisms (GCM) 10K type strain sequencing project: providing services to taxonomists for standard genome sequencing and annotation.</title>
        <authorList>
            <consortium name="The Broad Institute Genomics Platform"/>
            <consortium name="The Broad Institute Genome Sequencing Center for Infectious Disease"/>
            <person name="Wu L."/>
            <person name="Ma J."/>
        </authorList>
    </citation>
    <scope>NUCLEOTIDE SEQUENCE [LARGE SCALE GENOMIC DNA]</scope>
    <source>
        <strain evidence="9">CGMCC 1.15399</strain>
    </source>
</reference>
<evidence type="ECO:0000256" key="1">
    <source>
        <dbReference type="ARBA" id="ARBA00004141"/>
    </source>
</evidence>
<name>A0ABW4GT87_9ACTN</name>
<evidence type="ECO:0000256" key="2">
    <source>
        <dbReference type="ARBA" id="ARBA00009399"/>
    </source>
</evidence>